<organism evidence="2 3">
    <name type="scientific">Segniliparus rotundus (strain ATCC BAA-972 / CDC 1076 / CIP 108378 / DSM 44985 / JCM 13578)</name>
    <dbReference type="NCBI Taxonomy" id="640132"/>
    <lineage>
        <taxon>Bacteria</taxon>
        <taxon>Bacillati</taxon>
        <taxon>Actinomycetota</taxon>
        <taxon>Actinomycetes</taxon>
        <taxon>Mycobacteriales</taxon>
        <taxon>Segniliparaceae</taxon>
        <taxon>Segniliparus</taxon>
    </lineage>
</organism>
<dbReference type="HOGENOM" id="CLU_2169329_0_0_11"/>
<keyword evidence="1" id="KW-0472">Membrane</keyword>
<feature type="transmembrane region" description="Helical" evidence="1">
    <location>
        <begin position="49"/>
        <end position="74"/>
    </location>
</feature>
<dbReference type="EMBL" id="CP001958">
    <property type="protein sequence ID" value="ADG98402.1"/>
    <property type="molecule type" value="Genomic_DNA"/>
</dbReference>
<feature type="transmembrane region" description="Helical" evidence="1">
    <location>
        <begin position="21"/>
        <end position="43"/>
    </location>
</feature>
<evidence type="ECO:0000313" key="3">
    <source>
        <dbReference type="Proteomes" id="UP000002247"/>
    </source>
</evidence>
<evidence type="ECO:0000256" key="1">
    <source>
        <dbReference type="SAM" id="Phobius"/>
    </source>
</evidence>
<dbReference type="AlphaFoldDB" id="D6Z8X2"/>
<gene>
    <name evidence="2" type="ordered locus">Srot_1945</name>
</gene>
<name>D6Z8X2_SEGRD</name>
<accession>D6Z8X2</accession>
<dbReference type="Proteomes" id="UP000002247">
    <property type="component" value="Chromosome"/>
</dbReference>
<dbReference type="KEGG" id="srt:Srot_1945"/>
<protein>
    <submittedName>
        <fullName evidence="2">Multidrug resistance protein, putative</fullName>
    </submittedName>
</protein>
<sequence>MSTPEPNAETRMFTVQSLTGARFAGAAAGWGIFGVAVVVSGILNFNRFGWRLAFVIAMAGVLFALAVFNFRVFLKLAQLRVETPRGVLPRVPMRTFGGWLITNVAMLLLVAGLGALFSLTG</sequence>
<proteinExistence type="predicted"/>
<evidence type="ECO:0000313" key="2">
    <source>
        <dbReference type="EMBL" id="ADG98402.1"/>
    </source>
</evidence>
<keyword evidence="1" id="KW-1133">Transmembrane helix</keyword>
<keyword evidence="3" id="KW-1185">Reference proteome</keyword>
<keyword evidence="1" id="KW-0812">Transmembrane</keyword>
<dbReference type="STRING" id="640132.Srot_1945"/>
<feature type="transmembrane region" description="Helical" evidence="1">
    <location>
        <begin position="95"/>
        <end position="119"/>
    </location>
</feature>
<reference evidence="2 3" key="1">
    <citation type="journal article" date="2010" name="Stand. Genomic Sci.">
        <title>Complete genome sequence of Segniliparus rotundus type strain (CDC 1076).</title>
        <authorList>
            <person name="Sikorski J."/>
            <person name="Lapidus A."/>
            <person name="Copeland A."/>
            <person name="Misra M."/>
            <person name="Glavina Del Rio T."/>
            <person name="Nolan M."/>
            <person name="Lucas S."/>
            <person name="Chen F."/>
            <person name="Tice H."/>
            <person name="Cheng J.F."/>
            <person name="Jando M."/>
            <person name="Schneider S."/>
            <person name="Bruce D."/>
            <person name="Goodwin L."/>
            <person name="Pitluck S."/>
            <person name="Liolios K."/>
            <person name="Mikhailova N."/>
            <person name="Pati A."/>
            <person name="Ivanova N."/>
            <person name="Mavromatis K."/>
            <person name="Chen A."/>
            <person name="Palaniappan K."/>
            <person name="Chertkov O."/>
            <person name="Land M."/>
            <person name="Hauser L."/>
            <person name="Chang Y.J."/>
            <person name="Jeffries C.D."/>
            <person name="Brettin T."/>
            <person name="Detter J.C."/>
            <person name="Han C."/>
            <person name="Rohde M."/>
            <person name="Goker M."/>
            <person name="Bristow J."/>
            <person name="Eisen J.A."/>
            <person name="Markowitz V."/>
            <person name="Hugenholtz P."/>
            <person name="Kyrpides N.C."/>
            <person name="Klenk H.P."/>
        </authorList>
    </citation>
    <scope>NUCLEOTIDE SEQUENCE [LARGE SCALE GENOMIC DNA]</scope>
    <source>
        <strain evidence="3">ATCC BAA-972 / CDC 1076 / CIP 108378 / DSM 44985 / JCM 13578</strain>
    </source>
</reference>